<dbReference type="Pfam" id="PF09339">
    <property type="entry name" value="HTH_IclR"/>
    <property type="match status" value="1"/>
</dbReference>
<protein>
    <submittedName>
        <fullName evidence="6">Transcriptional regulator, IclR family</fullName>
    </submittedName>
</protein>
<dbReference type="PROSITE" id="PS51077">
    <property type="entry name" value="HTH_ICLR"/>
    <property type="match status" value="1"/>
</dbReference>
<dbReference type="OrthoDB" id="31778at2"/>
<dbReference type="GO" id="GO:0003700">
    <property type="term" value="F:DNA-binding transcription factor activity"/>
    <property type="evidence" value="ECO:0007669"/>
    <property type="project" value="TreeGrafter"/>
</dbReference>
<keyword evidence="1" id="KW-0805">Transcription regulation</keyword>
<dbReference type="PANTHER" id="PTHR30136">
    <property type="entry name" value="HELIX-TURN-HELIX TRANSCRIPTIONAL REGULATOR, ICLR FAMILY"/>
    <property type="match status" value="1"/>
</dbReference>
<dbReference type="SUPFAM" id="SSF55781">
    <property type="entry name" value="GAF domain-like"/>
    <property type="match status" value="1"/>
</dbReference>
<evidence type="ECO:0000259" key="4">
    <source>
        <dbReference type="PROSITE" id="PS51077"/>
    </source>
</evidence>
<evidence type="ECO:0000256" key="2">
    <source>
        <dbReference type="ARBA" id="ARBA00023125"/>
    </source>
</evidence>
<reference evidence="7" key="1">
    <citation type="submission" date="2016-10" db="EMBL/GenBank/DDBJ databases">
        <authorList>
            <person name="Varghese N."/>
            <person name="Submissions S."/>
        </authorList>
    </citation>
    <scope>NUCLEOTIDE SEQUENCE [LARGE SCALE GENOMIC DNA]</scope>
    <source>
        <strain evidence="7">DSM 123</strain>
    </source>
</reference>
<organism evidence="6 7">
    <name type="scientific">Rhodopseudomonas pseudopalustris</name>
    <dbReference type="NCBI Taxonomy" id="1513892"/>
    <lineage>
        <taxon>Bacteria</taxon>
        <taxon>Pseudomonadati</taxon>
        <taxon>Pseudomonadota</taxon>
        <taxon>Alphaproteobacteria</taxon>
        <taxon>Hyphomicrobiales</taxon>
        <taxon>Nitrobacteraceae</taxon>
        <taxon>Rhodopseudomonas</taxon>
    </lineage>
</organism>
<dbReference type="Gene3D" id="3.30.450.40">
    <property type="match status" value="1"/>
</dbReference>
<dbReference type="InterPro" id="IPR036390">
    <property type="entry name" value="WH_DNA-bd_sf"/>
</dbReference>
<evidence type="ECO:0000256" key="1">
    <source>
        <dbReference type="ARBA" id="ARBA00023015"/>
    </source>
</evidence>
<dbReference type="PROSITE" id="PS51078">
    <property type="entry name" value="ICLR_ED"/>
    <property type="match status" value="1"/>
</dbReference>
<accession>A0A1H8VK53</accession>
<dbReference type="PANTHER" id="PTHR30136:SF35">
    <property type="entry name" value="HTH-TYPE TRANSCRIPTIONAL REGULATOR RV1719"/>
    <property type="match status" value="1"/>
</dbReference>
<dbReference type="InterPro" id="IPR036388">
    <property type="entry name" value="WH-like_DNA-bd_sf"/>
</dbReference>
<gene>
    <name evidence="6" type="ORF">SAMN05444123_10935</name>
</gene>
<dbReference type="Pfam" id="PF01614">
    <property type="entry name" value="IclR_C"/>
    <property type="match status" value="1"/>
</dbReference>
<dbReference type="Proteomes" id="UP000199615">
    <property type="component" value="Unassembled WGS sequence"/>
</dbReference>
<dbReference type="SMART" id="SM00346">
    <property type="entry name" value="HTH_ICLR"/>
    <property type="match status" value="1"/>
</dbReference>
<dbReference type="SUPFAM" id="SSF46785">
    <property type="entry name" value="Winged helix' DNA-binding domain"/>
    <property type="match status" value="1"/>
</dbReference>
<feature type="domain" description="HTH iclR-type" evidence="4">
    <location>
        <begin position="8"/>
        <end position="70"/>
    </location>
</feature>
<proteinExistence type="predicted"/>
<evidence type="ECO:0000259" key="5">
    <source>
        <dbReference type="PROSITE" id="PS51078"/>
    </source>
</evidence>
<sequence>MSTDDASPGPLARYIDVLEVIAAFSGAITLADVSSILDLPKTTAHRLLKGLVRAGLAVEGDAGRSYYVGERLTRLLHAGADDGWYASLAGPHLRALTEASTETCYLARLIGSRVVVALSYSPDVRWRGYVQPGIEMPVNAAATGKAIMAFQSKALIAEALSHELPKPTINSHTSRKWIEQEFAKVRTNGYATCIGEIDEGLAAIAVPVRLPNGAVLHSVGMTGPLERIMNKQLSTRLAALRATAATLAKALALGSTIKQRSSS</sequence>
<dbReference type="InterPro" id="IPR014757">
    <property type="entry name" value="Tscrpt_reg_IclR_C"/>
</dbReference>
<dbReference type="GO" id="GO:0003677">
    <property type="term" value="F:DNA binding"/>
    <property type="evidence" value="ECO:0007669"/>
    <property type="project" value="UniProtKB-KW"/>
</dbReference>
<keyword evidence="7" id="KW-1185">Reference proteome</keyword>
<dbReference type="RefSeq" id="WP_092685394.1">
    <property type="nucleotide sequence ID" value="NZ_FODT01000009.1"/>
</dbReference>
<evidence type="ECO:0000256" key="3">
    <source>
        <dbReference type="ARBA" id="ARBA00023163"/>
    </source>
</evidence>
<dbReference type="Gene3D" id="1.10.10.10">
    <property type="entry name" value="Winged helix-like DNA-binding domain superfamily/Winged helix DNA-binding domain"/>
    <property type="match status" value="1"/>
</dbReference>
<dbReference type="InterPro" id="IPR050707">
    <property type="entry name" value="HTH_MetabolicPath_Reg"/>
</dbReference>
<dbReference type="EMBL" id="FODT01000009">
    <property type="protein sequence ID" value="SEP15781.1"/>
    <property type="molecule type" value="Genomic_DNA"/>
</dbReference>
<keyword evidence="3" id="KW-0804">Transcription</keyword>
<name>A0A1H8VK53_9BRAD</name>
<evidence type="ECO:0000313" key="6">
    <source>
        <dbReference type="EMBL" id="SEP15781.1"/>
    </source>
</evidence>
<evidence type="ECO:0000313" key="7">
    <source>
        <dbReference type="Proteomes" id="UP000199615"/>
    </source>
</evidence>
<dbReference type="InterPro" id="IPR029016">
    <property type="entry name" value="GAF-like_dom_sf"/>
</dbReference>
<dbReference type="InterPro" id="IPR005471">
    <property type="entry name" value="Tscrpt_reg_IclR_N"/>
</dbReference>
<dbReference type="AlphaFoldDB" id="A0A1H8VK53"/>
<keyword evidence="2" id="KW-0238">DNA-binding</keyword>
<dbReference type="GO" id="GO:0045892">
    <property type="term" value="P:negative regulation of DNA-templated transcription"/>
    <property type="evidence" value="ECO:0007669"/>
    <property type="project" value="TreeGrafter"/>
</dbReference>
<feature type="domain" description="IclR-ED" evidence="5">
    <location>
        <begin position="71"/>
        <end position="253"/>
    </location>
</feature>